<sequence>MNIEEIKEKKAKLEEAACKAFNKFEAMTGMEVKEVHIYHSYQLIDPSAQAVRIEIGL</sequence>
<accession>A0A6M3KUX7</accession>
<gene>
    <name evidence="1" type="ORF">MM415B02248_0005</name>
</gene>
<organism evidence="1">
    <name type="scientific">viral metagenome</name>
    <dbReference type="NCBI Taxonomy" id="1070528"/>
    <lineage>
        <taxon>unclassified sequences</taxon>
        <taxon>metagenomes</taxon>
        <taxon>organismal metagenomes</taxon>
    </lineage>
</organism>
<proteinExistence type="predicted"/>
<evidence type="ECO:0000313" key="1">
    <source>
        <dbReference type="EMBL" id="QJA85225.1"/>
    </source>
</evidence>
<reference evidence="1" key="1">
    <citation type="submission" date="2020-03" db="EMBL/GenBank/DDBJ databases">
        <title>The deep terrestrial virosphere.</title>
        <authorList>
            <person name="Holmfeldt K."/>
            <person name="Nilsson E."/>
            <person name="Simone D."/>
            <person name="Lopez-Fernandez M."/>
            <person name="Wu X."/>
            <person name="de Brujin I."/>
            <person name="Lundin D."/>
            <person name="Andersson A."/>
            <person name="Bertilsson S."/>
            <person name="Dopson M."/>
        </authorList>
    </citation>
    <scope>NUCLEOTIDE SEQUENCE</scope>
    <source>
        <strain evidence="1">MM415B02248</strain>
    </source>
</reference>
<protein>
    <submittedName>
        <fullName evidence="1">Uncharacterized protein</fullName>
    </submittedName>
</protein>
<name>A0A6M3KUX7_9ZZZZ</name>
<dbReference type="EMBL" id="MT142562">
    <property type="protein sequence ID" value="QJA85225.1"/>
    <property type="molecule type" value="Genomic_DNA"/>
</dbReference>
<dbReference type="AlphaFoldDB" id="A0A6M3KUX7"/>